<dbReference type="Gene3D" id="3.20.20.70">
    <property type="entry name" value="Aldolase class I"/>
    <property type="match status" value="1"/>
</dbReference>
<dbReference type="PANTHER" id="PTHR42894:SF1">
    <property type="entry name" value="N-(5'-PHOSPHORIBOSYL)ANTHRANILATE ISOMERASE"/>
    <property type="match status" value="1"/>
</dbReference>
<dbReference type="EC" id="5.3.1.24" evidence="3"/>
<comment type="caution">
    <text evidence="9">The sequence shown here is derived from an EMBL/GenBank/DDBJ whole genome shotgun (WGS) entry which is preliminary data.</text>
</comment>
<keyword evidence="6" id="KW-0057">Aromatic amino acid biosynthesis</keyword>
<reference evidence="10" key="1">
    <citation type="journal article" date="2016" name="Nature">
        <title>The genome of the seagrass Zostera marina reveals angiosperm adaptation to the sea.</title>
        <authorList>
            <person name="Olsen J.L."/>
            <person name="Rouze P."/>
            <person name="Verhelst B."/>
            <person name="Lin Y.-C."/>
            <person name="Bayer T."/>
            <person name="Collen J."/>
            <person name="Dattolo E."/>
            <person name="De Paoli E."/>
            <person name="Dittami S."/>
            <person name="Maumus F."/>
            <person name="Michel G."/>
            <person name="Kersting A."/>
            <person name="Lauritano C."/>
            <person name="Lohaus R."/>
            <person name="Toepel M."/>
            <person name="Tonon T."/>
            <person name="Vanneste K."/>
            <person name="Amirebrahimi M."/>
            <person name="Brakel J."/>
            <person name="Bostroem C."/>
            <person name="Chovatia M."/>
            <person name="Grimwood J."/>
            <person name="Jenkins J.W."/>
            <person name="Jueterbock A."/>
            <person name="Mraz A."/>
            <person name="Stam W.T."/>
            <person name="Tice H."/>
            <person name="Bornberg-Bauer E."/>
            <person name="Green P.J."/>
            <person name="Pearson G.A."/>
            <person name="Procaccini G."/>
            <person name="Duarte C.M."/>
            <person name="Schmutz J."/>
            <person name="Reusch T.B.H."/>
            <person name="Van de Peer Y."/>
        </authorList>
    </citation>
    <scope>NUCLEOTIDE SEQUENCE [LARGE SCALE GENOMIC DNA]</scope>
    <source>
        <strain evidence="10">cv. Finnish</strain>
    </source>
</reference>
<comment type="pathway">
    <text evidence="1">Amino-acid biosynthesis; L-tryptophan biosynthesis; L-tryptophan from chorismate: step 3/5.</text>
</comment>
<proteinExistence type="inferred from homology"/>
<dbReference type="SUPFAM" id="SSF51366">
    <property type="entry name" value="Ribulose-phoshate binding barrel"/>
    <property type="match status" value="1"/>
</dbReference>
<evidence type="ECO:0000256" key="7">
    <source>
        <dbReference type="ARBA" id="ARBA00023235"/>
    </source>
</evidence>
<evidence type="ECO:0000313" key="10">
    <source>
        <dbReference type="Proteomes" id="UP000036987"/>
    </source>
</evidence>
<evidence type="ECO:0000256" key="6">
    <source>
        <dbReference type="ARBA" id="ARBA00023141"/>
    </source>
</evidence>
<gene>
    <name evidence="9" type="ORF">ZOSMA_5G00340</name>
</gene>
<protein>
    <recommendedName>
        <fullName evidence="3">phosphoribosylanthranilate isomerase</fullName>
        <ecNumber evidence="3">5.3.1.24</ecNumber>
    </recommendedName>
</protein>
<organism evidence="9 10">
    <name type="scientific">Zostera marina</name>
    <name type="common">Eelgrass</name>
    <dbReference type="NCBI Taxonomy" id="29655"/>
    <lineage>
        <taxon>Eukaryota</taxon>
        <taxon>Viridiplantae</taxon>
        <taxon>Streptophyta</taxon>
        <taxon>Embryophyta</taxon>
        <taxon>Tracheophyta</taxon>
        <taxon>Spermatophyta</taxon>
        <taxon>Magnoliopsida</taxon>
        <taxon>Liliopsida</taxon>
        <taxon>Zosteraceae</taxon>
        <taxon>Zostera</taxon>
    </lineage>
</organism>
<evidence type="ECO:0000256" key="2">
    <source>
        <dbReference type="ARBA" id="ARBA00007571"/>
    </source>
</evidence>
<evidence type="ECO:0000256" key="4">
    <source>
        <dbReference type="ARBA" id="ARBA00022605"/>
    </source>
</evidence>
<dbReference type="EMBL" id="LFYR01001623">
    <property type="protein sequence ID" value="KMZ60173.1"/>
    <property type="molecule type" value="Genomic_DNA"/>
</dbReference>
<dbReference type="FunFam" id="3.20.20.70:FF:000075">
    <property type="entry name" value="Tryptophan biosynthesis protein TRP1"/>
    <property type="match status" value="1"/>
</dbReference>
<dbReference type="PANTHER" id="PTHR42894">
    <property type="entry name" value="N-(5'-PHOSPHORIBOSYL)ANTHRANILATE ISOMERASE"/>
    <property type="match status" value="1"/>
</dbReference>
<evidence type="ECO:0000256" key="3">
    <source>
        <dbReference type="ARBA" id="ARBA00012572"/>
    </source>
</evidence>
<dbReference type="AlphaFoldDB" id="A0A0K9NU79"/>
<dbReference type="HAMAP" id="MF_00135">
    <property type="entry name" value="PRAI"/>
    <property type="match status" value="1"/>
</dbReference>
<evidence type="ECO:0000256" key="5">
    <source>
        <dbReference type="ARBA" id="ARBA00022822"/>
    </source>
</evidence>
<sequence length="347" mass="37581">MEGSIFPIGSSPASSPLTLSAPLPPPPLLSRIFPLDPLLQNLVSLSSSSLSPRCVQPITTSKPHSIRVSISPTPLCPYEMKKENVLDVLSLKGFPPISEKRRFQNSNNLCTNIHRTKLASLQQSSTEDVNAKYLPVVKMCGITSPTDAIMAAESGATLIGMVLWPNSKRSISPSVAREISRVARHHGAEPVGVFVDDDVDTILQMADAADLEFVQLHGEASRAALPVIQKQTRVIYVLHADENGALLNHIYNDGADSYHPVDWVLVDSAKGGSGKGFDWQRFRLPDIDSKHGWLLAGGLHQGNVEEAITTLRPTGVDVSSGICSSNGIEKDPNRMKSFMSKVKSFKS</sequence>
<evidence type="ECO:0000259" key="8">
    <source>
        <dbReference type="Pfam" id="PF00697"/>
    </source>
</evidence>
<name>A0A0K9NU79_ZOSMR</name>
<accession>A0A0K9NU79</accession>
<dbReference type="Pfam" id="PF00697">
    <property type="entry name" value="PRAI"/>
    <property type="match status" value="1"/>
</dbReference>
<dbReference type="InterPro" id="IPR013785">
    <property type="entry name" value="Aldolase_TIM"/>
</dbReference>
<feature type="domain" description="N-(5'phosphoribosyl) anthranilate isomerase (PRAI)" evidence="8">
    <location>
        <begin position="137"/>
        <end position="340"/>
    </location>
</feature>
<keyword evidence="5" id="KW-0822">Tryptophan biosynthesis</keyword>
<dbReference type="InterPro" id="IPR044643">
    <property type="entry name" value="TrpF_fam"/>
</dbReference>
<dbReference type="UniPathway" id="UPA00035">
    <property type="reaction ID" value="UER00042"/>
</dbReference>
<dbReference type="CDD" id="cd00405">
    <property type="entry name" value="PRAI"/>
    <property type="match status" value="1"/>
</dbReference>
<evidence type="ECO:0000256" key="1">
    <source>
        <dbReference type="ARBA" id="ARBA00004664"/>
    </source>
</evidence>
<dbReference type="Proteomes" id="UP000036987">
    <property type="component" value="Unassembled WGS sequence"/>
</dbReference>
<evidence type="ECO:0000313" key="9">
    <source>
        <dbReference type="EMBL" id="KMZ60173.1"/>
    </source>
</evidence>
<keyword evidence="4" id="KW-0028">Amino-acid biosynthesis</keyword>
<dbReference type="GO" id="GO:0000162">
    <property type="term" value="P:L-tryptophan biosynthetic process"/>
    <property type="evidence" value="ECO:0000318"/>
    <property type="project" value="GO_Central"/>
</dbReference>
<dbReference type="GO" id="GO:0004640">
    <property type="term" value="F:phosphoribosylanthranilate isomerase activity"/>
    <property type="evidence" value="ECO:0000318"/>
    <property type="project" value="GO_Central"/>
</dbReference>
<keyword evidence="10" id="KW-1185">Reference proteome</keyword>
<keyword evidence="7 9" id="KW-0413">Isomerase</keyword>
<dbReference type="OrthoDB" id="524799at2759"/>
<dbReference type="STRING" id="29655.A0A0K9NU79"/>
<comment type="similarity">
    <text evidence="2">Belongs to the TrpF family.</text>
</comment>
<dbReference type="InterPro" id="IPR011060">
    <property type="entry name" value="RibuloseP-bd_barrel"/>
</dbReference>
<dbReference type="InterPro" id="IPR001240">
    <property type="entry name" value="PRAI_dom"/>
</dbReference>